<accession>A0A178I686</accession>
<keyword evidence="2" id="KW-1185">Reference proteome</keyword>
<proteinExistence type="predicted"/>
<evidence type="ECO:0000313" key="1">
    <source>
        <dbReference type="EMBL" id="OAM80853.1"/>
    </source>
</evidence>
<name>A0A178I686_9HYPH</name>
<protein>
    <submittedName>
        <fullName evidence="1">Uncharacterized protein</fullName>
    </submittedName>
</protein>
<comment type="caution">
    <text evidence="1">The sequence shown here is derived from an EMBL/GenBank/DDBJ whole genome shotgun (WGS) entry which is preliminary data.</text>
</comment>
<evidence type="ECO:0000313" key="2">
    <source>
        <dbReference type="Proteomes" id="UP000078389"/>
    </source>
</evidence>
<gene>
    <name evidence="1" type="ORF">A3840_01710</name>
</gene>
<dbReference type="AlphaFoldDB" id="A0A178I686"/>
<dbReference type="EMBL" id="LVVY01000042">
    <property type="protein sequence ID" value="OAM80853.1"/>
    <property type="molecule type" value="Genomic_DNA"/>
</dbReference>
<reference evidence="1 2" key="1">
    <citation type="submission" date="2016-03" db="EMBL/GenBank/DDBJ databases">
        <title>Genome sequencing of Devosia sp. S37.</title>
        <authorList>
            <person name="Mohd Nor M."/>
        </authorList>
    </citation>
    <scope>NUCLEOTIDE SEQUENCE [LARGE SCALE GENOMIC DNA]</scope>
    <source>
        <strain evidence="1 2">S37</strain>
    </source>
</reference>
<organism evidence="1 2">
    <name type="scientific">Devosia elaeis</name>
    <dbReference type="NCBI Taxonomy" id="1770058"/>
    <lineage>
        <taxon>Bacteria</taxon>
        <taxon>Pseudomonadati</taxon>
        <taxon>Pseudomonadota</taxon>
        <taxon>Alphaproteobacteria</taxon>
        <taxon>Hyphomicrobiales</taxon>
        <taxon>Devosiaceae</taxon>
        <taxon>Devosia</taxon>
    </lineage>
</organism>
<dbReference type="RefSeq" id="WP_067450938.1">
    <property type="nucleotide sequence ID" value="NZ_LVVY01000042.1"/>
</dbReference>
<sequence>MRKDFRMVKWRNGTFQVTNLKLNKVVFKARLKGGLAIVNALVTKDDFEFFCIMHPMSGRLLGWLCCPTHFVQEIVDELLDLHNWRSVGREGDLPPEAEAALARFSSERLFLRQLPDGLRNGIAMEASVMEHDAAEAA</sequence>
<dbReference type="Proteomes" id="UP000078389">
    <property type="component" value="Unassembled WGS sequence"/>
</dbReference>